<dbReference type="AlphaFoldDB" id="A0AAJ0MGT6"/>
<reference evidence="1" key="1">
    <citation type="journal article" date="2023" name="Mol. Phylogenet. Evol.">
        <title>Genome-scale phylogeny and comparative genomics of the fungal order Sordariales.</title>
        <authorList>
            <person name="Hensen N."/>
            <person name="Bonometti L."/>
            <person name="Westerberg I."/>
            <person name="Brannstrom I.O."/>
            <person name="Guillou S."/>
            <person name="Cros-Aarteil S."/>
            <person name="Calhoun S."/>
            <person name="Haridas S."/>
            <person name="Kuo A."/>
            <person name="Mondo S."/>
            <person name="Pangilinan J."/>
            <person name="Riley R."/>
            <person name="LaButti K."/>
            <person name="Andreopoulos B."/>
            <person name="Lipzen A."/>
            <person name="Chen C."/>
            <person name="Yan M."/>
            <person name="Daum C."/>
            <person name="Ng V."/>
            <person name="Clum A."/>
            <person name="Steindorff A."/>
            <person name="Ohm R.A."/>
            <person name="Martin F."/>
            <person name="Silar P."/>
            <person name="Natvig D.O."/>
            <person name="Lalanne C."/>
            <person name="Gautier V."/>
            <person name="Ament-Velasquez S.L."/>
            <person name="Kruys A."/>
            <person name="Hutchinson M.I."/>
            <person name="Powell A.J."/>
            <person name="Barry K."/>
            <person name="Miller A.N."/>
            <person name="Grigoriev I.V."/>
            <person name="Debuchy R."/>
            <person name="Gladieux P."/>
            <person name="Hiltunen Thoren M."/>
            <person name="Johannesson H."/>
        </authorList>
    </citation>
    <scope>NUCLEOTIDE SEQUENCE</scope>
    <source>
        <strain evidence="1">CBS 955.72</strain>
    </source>
</reference>
<dbReference type="InterPro" id="IPR038883">
    <property type="entry name" value="AN11006-like"/>
</dbReference>
<reference evidence="1" key="2">
    <citation type="submission" date="2023-06" db="EMBL/GenBank/DDBJ databases">
        <authorList>
            <consortium name="Lawrence Berkeley National Laboratory"/>
            <person name="Haridas S."/>
            <person name="Hensen N."/>
            <person name="Bonometti L."/>
            <person name="Westerberg I."/>
            <person name="Brannstrom I.O."/>
            <person name="Guillou S."/>
            <person name="Cros-Aarteil S."/>
            <person name="Calhoun S."/>
            <person name="Kuo A."/>
            <person name="Mondo S."/>
            <person name="Pangilinan J."/>
            <person name="Riley R."/>
            <person name="Labutti K."/>
            <person name="Andreopoulos B."/>
            <person name="Lipzen A."/>
            <person name="Chen C."/>
            <person name="Yanf M."/>
            <person name="Daum C."/>
            <person name="Ng V."/>
            <person name="Clum A."/>
            <person name="Steindorff A."/>
            <person name="Ohm R."/>
            <person name="Martin F."/>
            <person name="Silar P."/>
            <person name="Natvig D."/>
            <person name="Lalanne C."/>
            <person name="Gautier V."/>
            <person name="Ament-Velasquez S.L."/>
            <person name="Kruys A."/>
            <person name="Hutchinson M.I."/>
            <person name="Powell A.J."/>
            <person name="Barry K."/>
            <person name="Miller A.N."/>
            <person name="Grigoriev I.V."/>
            <person name="Debuchy R."/>
            <person name="Gladieux P."/>
            <person name="Thoren M.H."/>
            <person name="Johannesson H."/>
        </authorList>
    </citation>
    <scope>NUCLEOTIDE SEQUENCE</scope>
    <source>
        <strain evidence="1">CBS 955.72</strain>
    </source>
</reference>
<dbReference type="Proteomes" id="UP001275084">
    <property type="component" value="Unassembled WGS sequence"/>
</dbReference>
<dbReference type="PANTHER" id="PTHR42085:SF1">
    <property type="entry name" value="F-BOX DOMAIN-CONTAINING PROTEIN"/>
    <property type="match status" value="1"/>
</dbReference>
<organism evidence="1 2">
    <name type="scientific">Lasiosphaeria hispida</name>
    <dbReference type="NCBI Taxonomy" id="260671"/>
    <lineage>
        <taxon>Eukaryota</taxon>
        <taxon>Fungi</taxon>
        <taxon>Dikarya</taxon>
        <taxon>Ascomycota</taxon>
        <taxon>Pezizomycotina</taxon>
        <taxon>Sordariomycetes</taxon>
        <taxon>Sordariomycetidae</taxon>
        <taxon>Sordariales</taxon>
        <taxon>Lasiosphaeriaceae</taxon>
        <taxon>Lasiosphaeria</taxon>
    </lineage>
</organism>
<comment type="caution">
    <text evidence="1">The sequence shown here is derived from an EMBL/GenBank/DDBJ whole genome shotgun (WGS) entry which is preliminary data.</text>
</comment>
<accession>A0AAJ0MGT6</accession>
<gene>
    <name evidence="1" type="ORF">B0T25DRAFT_177304</name>
</gene>
<evidence type="ECO:0000313" key="2">
    <source>
        <dbReference type="Proteomes" id="UP001275084"/>
    </source>
</evidence>
<name>A0AAJ0MGT6_9PEZI</name>
<proteinExistence type="predicted"/>
<keyword evidence="2" id="KW-1185">Reference proteome</keyword>
<dbReference type="EMBL" id="JAUIQD010000003">
    <property type="protein sequence ID" value="KAK3358154.1"/>
    <property type="molecule type" value="Genomic_DNA"/>
</dbReference>
<evidence type="ECO:0000313" key="1">
    <source>
        <dbReference type="EMBL" id="KAK3358154.1"/>
    </source>
</evidence>
<dbReference type="PANTHER" id="PTHR42085">
    <property type="entry name" value="F-BOX DOMAIN-CONTAINING PROTEIN"/>
    <property type="match status" value="1"/>
</dbReference>
<protein>
    <recommendedName>
        <fullName evidence="3">F-box domain-containing protein</fullName>
    </recommendedName>
</protein>
<sequence length="298" mass="34515">MPGEIRNKIYHGLCEPRSEDKERDEIIPAYGASGYHHLLALMRTCRQIHHETTSLLYPPTYIFLTSESESEIEFNISFILYLSASHLRNVRIQYDYEPFFDYYGPRYERSSLDISMLTALSTASPNLEVLEIGFVRQFKVYSVRYHPVFEIREYSWVDEPVELPFGGYGAVKFPHRITQGQLDGMVEYVKGVMVGGAEEVRRVEGEMRTSERYRREAWKKLVMFEDHKRFFGWEVVEVLKGFKGLREVRMCGTVDGKWMRAVAESSGVTVRAREEKEVNGELIKGEWVAVEPGPGVNT</sequence>
<evidence type="ECO:0008006" key="3">
    <source>
        <dbReference type="Google" id="ProtNLM"/>
    </source>
</evidence>